<gene>
    <name evidence="3" type="ORF">S12H4_58109</name>
</gene>
<dbReference type="GO" id="GO:0004022">
    <property type="term" value="F:alcohol dehydrogenase (NAD+) activity"/>
    <property type="evidence" value="ECO:0007669"/>
    <property type="project" value="TreeGrafter"/>
</dbReference>
<reference evidence="3" key="1">
    <citation type="journal article" date="2014" name="Front. Microbiol.">
        <title>High frequency of phylogenetically diverse reductive dehalogenase-homologous genes in deep subseafloor sedimentary metagenomes.</title>
        <authorList>
            <person name="Kawai M."/>
            <person name="Futagami T."/>
            <person name="Toyoda A."/>
            <person name="Takaki Y."/>
            <person name="Nishi S."/>
            <person name="Hori S."/>
            <person name="Arai W."/>
            <person name="Tsubouchi T."/>
            <person name="Morono Y."/>
            <person name="Uchiyama I."/>
            <person name="Ito T."/>
            <person name="Fujiyama A."/>
            <person name="Inagaki F."/>
            <person name="Takami H."/>
        </authorList>
    </citation>
    <scope>NUCLEOTIDE SEQUENCE</scope>
    <source>
        <strain evidence="3">Expedition CK06-06</strain>
    </source>
</reference>
<organism evidence="3">
    <name type="scientific">marine sediment metagenome</name>
    <dbReference type="NCBI Taxonomy" id="412755"/>
    <lineage>
        <taxon>unclassified sequences</taxon>
        <taxon>metagenomes</taxon>
        <taxon>ecological metagenomes</taxon>
    </lineage>
</organism>
<dbReference type="EMBL" id="BARW01037692">
    <property type="protein sequence ID" value="GAJ17418.1"/>
    <property type="molecule type" value="Genomic_DNA"/>
</dbReference>
<comment type="caution">
    <text evidence="3">The sequence shown here is derived from an EMBL/GenBank/DDBJ whole genome shotgun (WGS) entry which is preliminary data.</text>
</comment>
<evidence type="ECO:0000313" key="3">
    <source>
        <dbReference type="EMBL" id="GAJ17418.1"/>
    </source>
</evidence>
<accession>X1UIX3</accession>
<dbReference type="Gene3D" id="3.40.50.1970">
    <property type="match status" value="1"/>
</dbReference>
<dbReference type="GO" id="GO:0046872">
    <property type="term" value="F:metal ion binding"/>
    <property type="evidence" value="ECO:0007669"/>
    <property type="project" value="InterPro"/>
</dbReference>
<protein>
    <recommendedName>
        <fullName evidence="2">Alcohol dehydrogenase iron-type/glycerol dehydrogenase GldA domain-containing protein</fullName>
    </recommendedName>
</protein>
<dbReference type="Pfam" id="PF00465">
    <property type="entry name" value="Fe-ADH"/>
    <property type="match status" value="1"/>
</dbReference>
<dbReference type="InterPro" id="IPR039697">
    <property type="entry name" value="Alcohol_dehydrogenase_Fe"/>
</dbReference>
<dbReference type="InterPro" id="IPR001670">
    <property type="entry name" value="ADH_Fe/GldA"/>
</dbReference>
<name>X1UIX3_9ZZZZ</name>
<dbReference type="AlphaFoldDB" id="X1UIX3"/>
<evidence type="ECO:0000256" key="1">
    <source>
        <dbReference type="ARBA" id="ARBA00023002"/>
    </source>
</evidence>
<keyword evidence="1" id="KW-0560">Oxidoreductase</keyword>
<proteinExistence type="predicted"/>
<dbReference type="FunFam" id="3.40.50.1970:FF:000003">
    <property type="entry name" value="Alcohol dehydrogenase, iron-containing"/>
    <property type="match status" value="1"/>
</dbReference>
<dbReference type="PANTHER" id="PTHR11496">
    <property type="entry name" value="ALCOHOL DEHYDROGENASE"/>
    <property type="match status" value="1"/>
</dbReference>
<evidence type="ECO:0000259" key="2">
    <source>
        <dbReference type="Pfam" id="PF00465"/>
    </source>
</evidence>
<feature type="domain" description="Alcohol dehydrogenase iron-type/glycerol dehydrogenase GldA" evidence="2">
    <location>
        <begin position="15"/>
        <end position="151"/>
    </location>
</feature>
<feature type="non-terminal residue" evidence="3">
    <location>
        <position position="151"/>
    </location>
</feature>
<dbReference type="PANTHER" id="PTHR11496:SF104">
    <property type="entry name" value="3-DEOXY-ALPHA-D-MANNO-OCTULOSONATE 8-OXIDASE"/>
    <property type="match status" value="1"/>
</dbReference>
<sequence length="151" mass="16252">MIKLNVIAMFNFYMPTRIVFGNGRFNETGSLVKELGNKALIVTGRSAMRRLGYTDRLVSMLQESDIQSIVFDKITPNPLVPQIDEGAKIARENNVDFTIGLGGGSAIDAAKSIAAVAAENHKTIQYLRGEVQPSEKTLPIVAIPTTAGTGS</sequence>
<dbReference type="SUPFAM" id="SSF56796">
    <property type="entry name" value="Dehydroquinate synthase-like"/>
    <property type="match status" value="1"/>
</dbReference>